<accession>A0A6C2TWR6</accession>
<proteinExistence type="predicted"/>
<dbReference type="EMBL" id="CAAHFG010000001">
    <property type="protein sequence ID" value="VGO12007.1"/>
    <property type="molecule type" value="Genomic_DNA"/>
</dbReference>
<reference evidence="1 2" key="1">
    <citation type="submission" date="2019-04" db="EMBL/GenBank/DDBJ databases">
        <authorList>
            <person name="Van Vliet M D."/>
        </authorList>
    </citation>
    <scope>NUCLEOTIDE SEQUENCE [LARGE SCALE GENOMIC DNA]</scope>
    <source>
        <strain evidence="1 2">F1</strain>
    </source>
</reference>
<gene>
    <name evidence="1" type="ORF">PDESU_00555</name>
</gene>
<evidence type="ECO:0000313" key="1">
    <source>
        <dbReference type="EMBL" id="VGO12007.1"/>
    </source>
</evidence>
<dbReference type="AlphaFoldDB" id="A0A6C2TWR6"/>
<organism evidence="1 2">
    <name type="scientific">Pontiella desulfatans</name>
    <dbReference type="NCBI Taxonomy" id="2750659"/>
    <lineage>
        <taxon>Bacteria</taxon>
        <taxon>Pseudomonadati</taxon>
        <taxon>Kiritimatiellota</taxon>
        <taxon>Kiritimatiellia</taxon>
        <taxon>Kiritimatiellales</taxon>
        <taxon>Pontiellaceae</taxon>
        <taxon>Pontiella</taxon>
    </lineage>
</organism>
<name>A0A6C2TWR6_PONDE</name>
<dbReference type="RefSeq" id="WP_136077707.1">
    <property type="nucleotide sequence ID" value="NZ_CAAHFG010000001.1"/>
</dbReference>
<evidence type="ECO:0000313" key="2">
    <source>
        <dbReference type="Proteomes" id="UP000366872"/>
    </source>
</evidence>
<keyword evidence="2" id="KW-1185">Reference proteome</keyword>
<dbReference type="Proteomes" id="UP000366872">
    <property type="component" value="Unassembled WGS sequence"/>
</dbReference>
<evidence type="ECO:0008006" key="3">
    <source>
        <dbReference type="Google" id="ProtNLM"/>
    </source>
</evidence>
<protein>
    <recommendedName>
        <fullName evidence="3">PEP-CTERM protein-sorting domain-containing protein</fullName>
    </recommendedName>
</protein>
<sequence>MRNIGMIIAALTVAGAVQADIVGSWYAFDAANNSQHTEAADSTASGWTANLTTSERGSQQVAATQSATLDAGATGPVVDPGLGDISGLQANIANTGNATTTFTFLNSTGADVDLENFFYDYKKTAAGAGTSDTTDWGDIDLIAVSGITGATDGSTLHSRDIGTPNYFSQGVDIDLSGYSIANGATATFTMVVTWDGSTAPADPTWHKSVTYDNIALTAIPEPTTLGLVTAFGGAVLFIRRKIAL</sequence>